<sequence>MEKITRLQVFAMYNLYIFTVTIAFMVGLYIQDSHYSTPVSILIGGLISILFLYPAYKVTVSRPNETIIQYGSSIVGKVPHVFFILVIAVMNLLLAAVNLRELEDFLIQVYLPGTPPWLIALMFGSCVAYCVRSGVTTVFRAALGVFFISALAFVITPFMMTQAMKIEVLPALINHLNFKQVGMTVFDCIIIFGEFSFLFLIMPFIGSPKKIYGTVALTILSSTIIILSHLIPILMILGPELAANLTYPDLDLVRSLRTGSFVETLDPILIVLWLTSLFIKVSFMIFIAVYAASILLKLPDHKSLALSFTAFSCILSMLLVRSQIEMNYLLVRGLPPLLIFTEFVIPVIYWIANAIKSRNKKTKNA</sequence>
<organism evidence="9 10">
    <name type="scientific">Paenibacillus woosongensis</name>
    <dbReference type="NCBI Taxonomy" id="307580"/>
    <lineage>
        <taxon>Bacteria</taxon>
        <taxon>Bacillati</taxon>
        <taxon>Bacillota</taxon>
        <taxon>Bacilli</taxon>
        <taxon>Bacillales</taxon>
        <taxon>Paenibacillaceae</taxon>
        <taxon>Paenibacillus</taxon>
    </lineage>
</organism>
<dbReference type="NCBIfam" id="TIGR00912">
    <property type="entry name" value="2A0309"/>
    <property type="match status" value="1"/>
</dbReference>
<name>A0AA95KSB0_9BACL</name>
<dbReference type="GO" id="GO:0009847">
    <property type="term" value="P:spore germination"/>
    <property type="evidence" value="ECO:0007669"/>
    <property type="project" value="InterPro"/>
</dbReference>
<dbReference type="Pfam" id="PF03845">
    <property type="entry name" value="Spore_permease"/>
    <property type="match status" value="1"/>
</dbReference>
<feature type="transmembrane region" description="Helical" evidence="8">
    <location>
        <begin position="268"/>
        <end position="292"/>
    </location>
</feature>
<dbReference type="RefSeq" id="WP_283924862.1">
    <property type="nucleotide sequence ID" value="NZ_CP126084.1"/>
</dbReference>
<dbReference type="GO" id="GO:0016020">
    <property type="term" value="C:membrane"/>
    <property type="evidence" value="ECO:0007669"/>
    <property type="project" value="UniProtKB-SubCell"/>
</dbReference>
<feature type="transmembrane region" description="Helical" evidence="8">
    <location>
        <begin position="36"/>
        <end position="56"/>
    </location>
</feature>
<keyword evidence="6 8" id="KW-1133">Transmembrane helix</keyword>
<reference evidence="9" key="1">
    <citation type="submission" date="2023-05" db="EMBL/GenBank/DDBJ databases">
        <title>Comparative genomics of Bacillaceae isolates and their secondary metabolite potential.</title>
        <authorList>
            <person name="Song L."/>
            <person name="Nielsen L.J."/>
            <person name="Mohite O."/>
            <person name="Xu X."/>
            <person name="Weber T."/>
            <person name="Kovacs A.T."/>
        </authorList>
    </citation>
    <scope>NUCLEOTIDE SEQUENCE</scope>
    <source>
        <strain evidence="9">B2_4</strain>
    </source>
</reference>
<dbReference type="KEGG" id="pwn:QNH46_13965"/>
<evidence type="ECO:0000256" key="4">
    <source>
        <dbReference type="ARBA" id="ARBA00022544"/>
    </source>
</evidence>
<feature type="transmembrane region" description="Helical" evidence="8">
    <location>
        <begin position="336"/>
        <end position="355"/>
    </location>
</feature>
<feature type="transmembrane region" description="Helical" evidence="8">
    <location>
        <begin position="214"/>
        <end position="237"/>
    </location>
</feature>
<feature type="transmembrane region" description="Helical" evidence="8">
    <location>
        <begin position="180"/>
        <end position="202"/>
    </location>
</feature>
<keyword evidence="4" id="KW-0309">Germination</keyword>
<evidence type="ECO:0000256" key="5">
    <source>
        <dbReference type="ARBA" id="ARBA00022692"/>
    </source>
</evidence>
<feature type="transmembrane region" description="Helical" evidence="8">
    <location>
        <begin position="109"/>
        <end position="131"/>
    </location>
</feature>
<keyword evidence="7 8" id="KW-0472">Membrane</keyword>
<dbReference type="EMBL" id="CP126084">
    <property type="protein sequence ID" value="WHX47273.1"/>
    <property type="molecule type" value="Genomic_DNA"/>
</dbReference>
<evidence type="ECO:0000256" key="1">
    <source>
        <dbReference type="ARBA" id="ARBA00004141"/>
    </source>
</evidence>
<feature type="transmembrane region" description="Helical" evidence="8">
    <location>
        <begin position="138"/>
        <end position="160"/>
    </location>
</feature>
<dbReference type="PANTHER" id="PTHR34975:SF2">
    <property type="entry name" value="SPORE GERMINATION PROTEIN A2"/>
    <property type="match status" value="1"/>
</dbReference>
<evidence type="ECO:0000256" key="2">
    <source>
        <dbReference type="ARBA" id="ARBA00007998"/>
    </source>
</evidence>
<comment type="similarity">
    <text evidence="2">Belongs to the amino acid-polyamine-organocation (APC) superfamily. Spore germination protein (SGP) (TC 2.A.3.9) family.</text>
</comment>
<dbReference type="PANTHER" id="PTHR34975">
    <property type="entry name" value="SPORE GERMINATION PROTEIN A2"/>
    <property type="match status" value="1"/>
</dbReference>
<evidence type="ECO:0000256" key="6">
    <source>
        <dbReference type="ARBA" id="ARBA00022989"/>
    </source>
</evidence>
<evidence type="ECO:0000256" key="8">
    <source>
        <dbReference type="SAM" id="Phobius"/>
    </source>
</evidence>
<dbReference type="Proteomes" id="UP001177943">
    <property type="component" value="Chromosome"/>
</dbReference>
<dbReference type="InterPro" id="IPR004761">
    <property type="entry name" value="Spore_GerAB"/>
</dbReference>
<gene>
    <name evidence="9" type="ORF">QNH46_13965</name>
</gene>
<evidence type="ECO:0000256" key="7">
    <source>
        <dbReference type="ARBA" id="ARBA00023136"/>
    </source>
</evidence>
<comment type="subcellular location">
    <subcellularLocation>
        <location evidence="1">Membrane</location>
        <topology evidence="1">Multi-pass membrane protein</topology>
    </subcellularLocation>
</comment>
<feature type="transmembrane region" description="Helical" evidence="8">
    <location>
        <begin position="77"/>
        <end position="97"/>
    </location>
</feature>
<evidence type="ECO:0000313" key="10">
    <source>
        <dbReference type="Proteomes" id="UP001177943"/>
    </source>
</evidence>
<keyword evidence="5 8" id="KW-0812">Transmembrane</keyword>
<evidence type="ECO:0000256" key="3">
    <source>
        <dbReference type="ARBA" id="ARBA00022448"/>
    </source>
</evidence>
<feature type="transmembrane region" description="Helical" evidence="8">
    <location>
        <begin position="304"/>
        <end position="324"/>
    </location>
</feature>
<evidence type="ECO:0000313" key="9">
    <source>
        <dbReference type="EMBL" id="WHX47273.1"/>
    </source>
</evidence>
<dbReference type="AlphaFoldDB" id="A0AA95KSB0"/>
<proteinExistence type="inferred from homology"/>
<accession>A0AA95KSB0</accession>
<feature type="transmembrane region" description="Helical" evidence="8">
    <location>
        <begin position="12"/>
        <end position="30"/>
    </location>
</feature>
<keyword evidence="3" id="KW-0813">Transport</keyword>
<protein>
    <submittedName>
        <fullName evidence="9">Endospore germination permease</fullName>
    </submittedName>
</protein>